<reference evidence="2 3" key="1">
    <citation type="submission" date="2019-03" db="EMBL/GenBank/DDBJ databases">
        <title>Genomic Encyclopedia of Type Strains, Phase IV (KMG-IV): sequencing the most valuable type-strain genomes for metagenomic binning, comparative biology and taxonomic classification.</title>
        <authorList>
            <person name="Goeker M."/>
        </authorList>
    </citation>
    <scope>NUCLEOTIDE SEQUENCE [LARGE SCALE GENOMIC DNA]</scope>
    <source>
        <strain evidence="2 3">DSM 24629</strain>
    </source>
</reference>
<protein>
    <submittedName>
        <fullName evidence="2">Uncharacterized protein</fullName>
    </submittedName>
</protein>
<comment type="caution">
    <text evidence="2">The sequence shown here is derived from an EMBL/GenBank/DDBJ whole genome shotgun (WGS) entry which is preliminary data.</text>
</comment>
<organism evidence="2 3">
    <name type="scientific">Natranaerovirga pectinivora</name>
    <dbReference type="NCBI Taxonomy" id="682400"/>
    <lineage>
        <taxon>Bacteria</taxon>
        <taxon>Bacillati</taxon>
        <taxon>Bacillota</taxon>
        <taxon>Clostridia</taxon>
        <taxon>Lachnospirales</taxon>
        <taxon>Natranaerovirgaceae</taxon>
        <taxon>Natranaerovirga</taxon>
    </lineage>
</organism>
<dbReference type="Proteomes" id="UP000294902">
    <property type="component" value="Unassembled WGS sequence"/>
</dbReference>
<gene>
    <name evidence="2" type="ORF">EDC18_102168</name>
</gene>
<keyword evidence="3" id="KW-1185">Reference proteome</keyword>
<evidence type="ECO:0000313" key="3">
    <source>
        <dbReference type="Proteomes" id="UP000294902"/>
    </source>
</evidence>
<dbReference type="RefSeq" id="WP_132250322.1">
    <property type="nucleotide sequence ID" value="NZ_SMAL01000002.1"/>
</dbReference>
<dbReference type="EMBL" id="SMAL01000002">
    <property type="protein sequence ID" value="TCT16152.1"/>
    <property type="molecule type" value="Genomic_DNA"/>
</dbReference>
<sequence>MNEIKVDNKKRKFDIGNLIYVALIIVVLLFGMNRLGITQGFLAGTNTDTMRQLGLEYYMDHYGEQVGAEEPEAVIRNFGCHREIHIYEGDQLKIRLSFFNGRVSEI</sequence>
<dbReference type="AlphaFoldDB" id="A0A4R3MNR4"/>
<accession>A0A4R3MNR4</accession>
<keyword evidence="1" id="KW-0812">Transmembrane</keyword>
<name>A0A4R3MNR4_9FIRM</name>
<keyword evidence="1" id="KW-0472">Membrane</keyword>
<feature type="transmembrane region" description="Helical" evidence="1">
    <location>
        <begin position="15"/>
        <end position="32"/>
    </location>
</feature>
<evidence type="ECO:0000256" key="1">
    <source>
        <dbReference type="SAM" id="Phobius"/>
    </source>
</evidence>
<proteinExistence type="predicted"/>
<dbReference type="OrthoDB" id="1956954at2"/>
<keyword evidence="1" id="KW-1133">Transmembrane helix</keyword>
<evidence type="ECO:0000313" key="2">
    <source>
        <dbReference type="EMBL" id="TCT16152.1"/>
    </source>
</evidence>